<feature type="domain" description="Beta-lactamase-related" evidence="1">
    <location>
        <begin position="57"/>
        <end position="348"/>
    </location>
</feature>
<dbReference type="InterPro" id="IPR012338">
    <property type="entry name" value="Beta-lactam/transpept-like"/>
</dbReference>
<dbReference type="InterPro" id="IPR050491">
    <property type="entry name" value="AmpC-like"/>
</dbReference>
<keyword evidence="2" id="KW-0121">Carboxypeptidase</keyword>
<keyword evidence="2" id="KW-0645">Protease</keyword>
<accession>A0A1T5F125</accession>
<name>A0A1T5F125_9BACT</name>
<keyword evidence="3" id="KW-1185">Reference proteome</keyword>
<dbReference type="SUPFAM" id="SSF56601">
    <property type="entry name" value="beta-lactamase/transpeptidase-like"/>
    <property type="match status" value="1"/>
</dbReference>
<dbReference type="Gene3D" id="3.40.710.10">
    <property type="entry name" value="DD-peptidase/beta-lactamase superfamily"/>
    <property type="match status" value="1"/>
</dbReference>
<dbReference type="GO" id="GO:0004180">
    <property type="term" value="F:carboxypeptidase activity"/>
    <property type="evidence" value="ECO:0007669"/>
    <property type="project" value="UniProtKB-KW"/>
</dbReference>
<dbReference type="InterPro" id="IPR001466">
    <property type="entry name" value="Beta-lactam-related"/>
</dbReference>
<protein>
    <submittedName>
        <fullName evidence="2">D-alanyl-D-alanine carboxypeptidase</fullName>
    </submittedName>
</protein>
<reference evidence="3" key="1">
    <citation type="submission" date="2017-02" db="EMBL/GenBank/DDBJ databases">
        <authorList>
            <person name="Varghese N."/>
            <person name="Submissions S."/>
        </authorList>
    </citation>
    <scope>NUCLEOTIDE SEQUENCE [LARGE SCALE GENOMIC DNA]</scope>
    <source>
        <strain evidence="3">DSM 24967</strain>
    </source>
</reference>
<gene>
    <name evidence="2" type="ORF">SAMN05660349_03254</name>
</gene>
<dbReference type="PANTHER" id="PTHR46825:SF9">
    <property type="entry name" value="BETA-LACTAMASE-RELATED DOMAIN-CONTAINING PROTEIN"/>
    <property type="match status" value="1"/>
</dbReference>
<sequence>MFLYETVKQTIMKTRTSLFIVLVSLLSIYVCSAQQPYVAKLDSLIELIRNNDKGMGSISVFKDGKEIYGNAYGFANVEKSLKANKETRYRIGSISKVYTASIIMKLSEQGKLSTNDLLSRYYPQIKNADKITIEQLLRHRSGIFNFTNLPDYLQWNTSVFSKQKMLEKLAALGSDFEPGSKYQYSNSNYILLSLIAEDAGGKSYNELLNDFILKPCGLTHTRIFGAINPEKNEASSYRYLPVATPQNSHWALESETDPSVPLGAGFLSSTPSDMNRFIWGLQEGKIVKAETLKLMIAMQDGYGLGLSPYRFGLEQGYGHGGSIDGFQSTLFIIPGLDLSVAITSNGTVYPLNNIAIDIMRIVTGDPTYTFPAFGNLLEVSEGDLQKLSGNYSSPELPIKLRIFVDKGVLHGQGAGQPAFPLECFDTNKFRFEMAGIIMHFNPESNTMILKQGGKDFTFTKE</sequence>
<organism evidence="2 3">
    <name type="scientific">Parabacteroides chartae</name>
    <dbReference type="NCBI Taxonomy" id="1037355"/>
    <lineage>
        <taxon>Bacteria</taxon>
        <taxon>Pseudomonadati</taxon>
        <taxon>Bacteroidota</taxon>
        <taxon>Bacteroidia</taxon>
        <taxon>Bacteroidales</taxon>
        <taxon>Tannerellaceae</taxon>
        <taxon>Parabacteroides</taxon>
    </lineage>
</organism>
<dbReference type="Pfam" id="PF00144">
    <property type="entry name" value="Beta-lactamase"/>
    <property type="match status" value="1"/>
</dbReference>
<dbReference type="EMBL" id="FUYQ01000036">
    <property type="protein sequence ID" value="SKB89902.1"/>
    <property type="molecule type" value="Genomic_DNA"/>
</dbReference>
<dbReference type="Proteomes" id="UP000190852">
    <property type="component" value="Unassembled WGS sequence"/>
</dbReference>
<dbReference type="AlphaFoldDB" id="A0A1T5F125"/>
<evidence type="ECO:0000313" key="3">
    <source>
        <dbReference type="Proteomes" id="UP000190852"/>
    </source>
</evidence>
<keyword evidence="2" id="KW-0378">Hydrolase</keyword>
<evidence type="ECO:0000259" key="1">
    <source>
        <dbReference type="Pfam" id="PF00144"/>
    </source>
</evidence>
<proteinExistence type="predicted"/>
<dbReference type="PANTHER" id="PTHR46825">
    <property type="entry name" value="D-ALANYL-D-ALANINE-CARBOXYPEPTIDASE/ENDOPEPTIDASE AMPH"/>
    <property type="match status" value="1"/>
</dbReference>
<evidence type="ECO:0000313" key="2">
    <source>
        <dbReference type="EMBL" id="SKB89902.1"/>
    </source>
</evidence>